<dbReference type="InterPro" id="IPR045254">
    <property type="entry name" value="Nit1/2_C-N_Hydrolase"/>
</dbReference>
<dbReference type="Gene3D" id="3.60.110.10">
    <property type="entry name" value="Carbon-nitrogen hydrolase"/>
    <property type="match status" value="1"/>
</dbReference>
<dbReference type="CDD" id="cd07572">
    <property type="entry name" value="nit"/>
    <property type="match status" value="1"/>
</dbReference>
<dbReference type="PANTHER" id="PTHR23088:SF27">
    <property type="entry name" value="DEAMINATED GLUTATHIONE AMIDASE"/>
    <property type="match status" value="1"/>
</dbReference>
<dbReference type="SUPFAM" id="SSF56317">
    <property type="entry name" value="Carbon-nitrogen hydrolase"/>
    <property type="match status" value="1"/>
</dbReference>
<dbReference type="AlphaFoldDB" id="A0A1D2A5W4"/>
<protein>
    <recommendedName>
        <fullName evidence="3">CN hydrolase domain-containing protein</fullName>
    </recommendedName>
</protein>
<organism evidence="4">
    <name type="scientific">Auxenochlorella protothecoides</name>
    <name type="common">Green microalga</name>
    <name type="synonym">Chlorella protothecoides</name>
    <dbReference type="NCBI Taxonomy" id="3075"/>
    <lineage>
        <taxon>Eukaryota</taxon>
        <taxon>Viridiplantae</taxon>
        <taxon>Chlorophyta</taxon>
        <taxon>core chlorophytes</taxon>
        <taxon>Trebouxiophyceae</taxon>
        <taxon>Chlorellales</taxon>
        <taxon>Chlorellaceae</taxon>
        <taxon>Auxenochlorella</taxon>
    </lineage>
</organism>
<evidence type="ECO:0000313" key="4">
    <source>
        <dbReference type="EMBL" id="JAT74590.1"/>
    </source>
</evidence>
<proteinExistence type="predicted"/>
<dbReference type="Pfam" id="PF00795">
    <property type="entry name" value="CN_hydrolase"/>
    <property type="match status" value="1"/>
</dbReference>
<gene>
    <name evidence="4" type="ORF">g.33043</name>
</gene>
<evidence type="ECO:0000256" key="1">
    <source>
        <dbReference type="ARBA" id="ARBA00022801"/>
    </source>
</evidence>
<evidence type="ECO:0000256" key="2">
    <source>
        <dbReference type="SAM" id="MobiDB-lite"/>
    </source>
</evidence>
<evidence type="ECO:0000259" key="3">
    <source>
        <dbReference type="PROSITE" id="PS50263"/>
    </source>
</evidence>
<dbReference type="InterPro" id="IPR036526">
    <property type="entry name" value="C-N_Hydrolase_sf"/>
</dbReference>
<dbReference type="GO" id="GO:0016811">
    <property type="term" value="F:hydrolase activity, acting on carbon-nitrogen (but not peptide) bonds, in linear amides"/>
    <property type="evidence" value="ECO:0007669"/>
    <property type="project" value="InterPro"/>
</dbReference>
<sequence length="336" mass="36016">MRGIVSLSQALRVISPGRGAFPVETVGRRWRGQVQASWHRPSSQGGMSSVADGSSMRGSCKIAVAQMTSVGDPDANFETCQRLAQEAKDSGAAMLFLPENFGFLGRSPAESLAQAQPLEGPLMARYRQLAASTGLWLSLGGFQEEGPDDSHIHNTHVVLDDRGQTAAVYRKIHLFDVDVPSGPVLLESRFTAPGSQAVTCASPAGVLGLTTCYDLRFPELYQHLAFDKGADVLLVPSAFTVPTGKAHWEILLRARAIETQSYVIAAAQAGQHNEKRVSYGHSLVVDPWGTVCGRLQDGTATGIALADIDLSAADDIKARMPVGLHRRKGKERWAGS</sequence>
<dbReference type="InterPro" id="IPR003010">
    <property type="entry name" value="C-N_Hydrolase"/>
</dbReference>
<dbReference type="PANTHER" id="PTHR23088">
    <property type="entry name" value="NITRILASE-RELATED"/>
    <property type="match status" value="1"/>
</dbReference>
<reference evidence="4" key="1">
    <citation type="submission" date="2015-08" db="EMBL/GenBank/DDBJ databases">
        <authorList>
            <person name="Babu N.S."/>
            <person name="Beckwith C.J."/>
            <person name="Beseler K.G."/>
            <person name="Brison A."/>
            <person name="Carone J.V."/>
            <person name="Caskin T.P."/>
            <person name="Diamond M."/>
            <person name="Durham M.E."/>
            <person name="Foxe J.M."/>
            <person name="Go M."/>
            <person name="Henderson B.A."/>
            <person name="Jones I.B."/>
            <person name="McGettigan J.A."/>
            <person name="Micheletti S.J."/>
            <person name="Nasrallah M.E."/>
            <person name="Ortiz D."/>
            <person name="Piller C.R."/>
            <person name="Privatt S.R."/>
            <person name="Schneider S.L."/>
            <person name="Sharp S."/>
            <person name="Smith T.C."/>
            <person name="Stanton J.D."/>
            <person name="Ullery H.E."/>
            <person name="Wilson R.J."/>
            <person name="Serrano M.G."/>
            <person name="Buck G."/>
            <person name="Lee V."/>
            <person name="Wang Y."/>
            <person name="Carvalho R."/>
            <person name="Voegtly L."/>
            <person name="Shi R."/>
            <person name="Duckworth R."/>
            <person name="Johnson A."/>
            <person name="Loviza R."/>
            <person name="Walstead R."/>
            <person name="Shah Z."/>
            <person name="Kiflezghi M."/>
            <person name="Wade K."/>
            <person name="Ball S.L."/>
            <person name="Bradley K.W."/>
            <person name="Asai D.J."/>
            <person name="Bowman C.A."/>
            <person name="Russell D.A."/>
            <person name="Pope W.H."/>
            <person name="Jacobs-Sera D."/>
            <person name="Hendrix R.W."/>
            <person name="Hatfull G.F."/>
        </authorList>
    </citation>
    <scope>NUCLEOTIDE SEQUENCE</scope>
</reference>
<feature type="region of interest" description="Disordered" evidence="2">
    <location>
        <begin position="34"/>
        <end position="53"/>
    </location>
</feature>
<feature type="compositionally biased region" description="Polar residues" evidence="2">
    <location>
        <begin position="34"/>
        <end position="47"/>
    </location>
</feature>
<name>A0A1D2A5W4_AUXPR</name>
<dbReference type="EMBL" id="GDKF01004032">
    <property type="protein sequence ID" value="JAT74590.1"/>
    <property type="molecule type" value="Transcribed_RNA"/>
</dbReference>
<keyword evidence="1" id="KW-0378">Hydrolase</keyword>
<feature type="domain" description="CN hydrolase" evidence="3">
    <location>
        <begin position="60"/>
        <end position="310"/>
    </location>
</feature>
<dbReference type="PROSITE" id="PS50263">
    <property type="entry name" value="CN_HYDROLASE"/>
    <property type="match status" value="1"/>
</dbReference>
<accession>A0A1D2A5W4</accession>